<dbReference type="SUPFAM" id="SSF55729">
    <property type="entry name" value="Acyl-CoA N-acyltransferases (Nat)"/>
    <property type="match status" value="1"/>
</dbReference>
<accession>A0A0C9MTX9</accession>
<dbReference type="GO" id="GO:0016747">
    <property type="term" value="F:acyltransferase activity, transferring groups other than amino-acyl groups"/>
    <property type="evidence" value="ECO:0007669"/>
    <property type="project" value="InterPro"/>
</dbReference>
<feature type="domain" description="N-acetyltransferase" evidence="1">
    <location>
        <begin position="10"/>
        <end position="173"/>
    </location>
</feature>
<dbReference type="Gene3D" id="3.40.630.30">
    <property type="match status" value="1"/>
</dbReference>
<reference evidence="2" key="1">
    <citation type="submission" date="2014-09" db="EMBL/GenBank/DDBJ databases">
        <title>Draft genome sequence of an oleaginous Mucoromycotina fungus Mucor ambiguus NBRC6742.</title>
        <authorList>
            <person name="Takeda I."/>
            <person name="Yamane N."/>
            <person name="Morita T."/>
            <person name="Tamano K."/>
            <person name="Machida M."/>
            <person name="Baker S."/>
            <person name="Koike H."/>
        </authorList>
    </citation>
    <scope>NUCLEOTIDE SEQUENCE</scope>
    <source>
        <strain evidence="2">NBRC 6742</strain>
    </source>
</reference>
<name>A0A0C9MTX9_9FUNG</name>
<dbReference type="CDD" id="cd04301">
    <property type="entry name" value="NAT_SF"/>
    <property type="match status" value="1"/>
</dbReference>
<organism evidence="2">
    <name type="scientific">Mucor ambiguus</name>
    <dbReference type="NCBI Taxonomy" id="91626"/>
    <lineage>
        <taxon>Eukaryota</taxon>
        <taxon>Fungi</taxon>
        <taxon>Fungi incertae sedis</taxon>
        <taxon>Mucoromycota</taxon>
        <taxon>Mucoromycotina</taxon>
        <taxon>Mucoromycetes</taxon>
        <taxon>Mucorales</taxon>
        <taxon>Mucorineae</taxon>
        <taxon>Mucoraceae</taxon>
        <taxon>Mucor</taxon>
    </lineage>
</organism>
<dbReference type="PROSITE" id="PS51186">
    <property type="entry name" value="GNAT"/>
    <property type="match status" value="1"/>
</dbReference>
<dbReference type="Proteomes" id="UP000053815">
    <property type="component" value="Unassembled WGS sequence"/>
</dbReference>
<proteinExistence type="predicted"/>
<dbReference type="STRING" id="91626.A0A0C9MTX9"/>
<keyword evidence="2" id="KW-0808">Transferase</keyword>
<protein>
    <submittedName>
        <fullName evidence="2">N-acetyltransferase GCN5</fullName>
    </submittedName>
</protein>
<evidence type="ECO:0000313" key="2">
    <source>
        <dbReference type="EMBL" id="GAN10904.1"/>
    </source>
</evidence>
<evidence type="ECO:0000259" key="1">
    <source>
        <dbReference type="PROSITE" id="PS51186"/>
    </source>
</evidence>
<dbReference type="InterPro" id="IPR016181">
    <property type="entry name" value="Acyl_CoA_acyltransferase"/>
</dbReference>
<dbReference type="OrthoDB" id="5689at2759"/>
<sequence length="182" mass="20403">MTLTKQLSQITVRPVKAEEYEKVKRTVYDIINVAFKSDDSWTTDRAFVSIDRIPTAGEAEFDARCKEPNVLLCAFDEQDQIVGVVHLQVQGNEALLNCLGVSPSHQSRGVGSLLIRESVKYIQACMPTIKEAVVHVFVARPELTTWYVRMGFKDAGEVIPFPYGDILIVDDAPLAVLRYPIF</sequence>
<evidence type="ECO:0000313" key="3">
    <source>
        <dbReference type="Proteomes" id="UP000053815"/>
    </source>
</evidence>
<dbReference type="AlphaFoldDB" id="A0A0C9MTX9"/>
<dbReference type="EMBL" id="DF836715">
    <property type="protein sequence ID" value="GAN10904.1"/>
    <property type="molecule type" value="Genomic_DNA"/>
</dbReference>
<keyword evidence="3" id="KW-1185">Reference proteome</keyword>
<dbReference type="Pfam" id="PF13508">
    <property type="entry name" value="Acetyltransf_7"/>
    <property type="match status" value="1"/>
</dbReference>
<gene>
    <name evidence="2" type="ORF">MAM1_0426c10454</name>
</gene>
<dbReference type="InterPro" id="IPR000182">
    <property type="entry name" value="GNAT_dom"/>
</dbReference>